<organism evidence="2 3">
    <name type="scientific">Primorskyibacter flagellatus</name>
    <dbReference type="NCBI Taxonomy" id="1387277"/>
    <lineage>
        <taxon>Bacteria</taxon>
        <taxon>Pseudomonadati</taxon>
        <taxon>Pseudomonadota</taxon>
        <taxon>Alphaproteobacteria</taxon>
        <taxon>Rhodobacterales</taxon>
        <taxon>Roseobacteraceae</taxon>
        <taxon>Primorskyibacter</taxon>
    </lineage>
</organism>
<comment type="caution">
    <text evidence="2">The sequence shown here is derived from an EMBL/GenBank/DDBJ whole genome shotgun (WGS) entry which is preliminary data.</text>
</comment>
<feature type="chain" id="PRO_5036711513" evidence="1">
    <location>
        <begin position="19"/>
        <end position="93"/>
    </location>
</feature>
<proteinExistence type="predicted"/>
<name>A0A917EGI8_9RHOB</name>
<feature type="signal peptide" evidence="1">
    <location>
        <begin position="1"/>
        <end position="18"/>
    </location>
</feature>
<dbReference type="Proteomes" id="UP000612855">
    <property type="component" value="Unassembled WGS sequence"/>
</dbReference>
<keyword evidence="3" id="KW-1185">Reference proteome</keyword>
<evidence type="ECO:0000313" key="3">
    <source>
        <dbReference type="Proteomes" id="UP000612855"/>
    </source>
</evidence>
<evidence type="ECO:0000313" key="2">
    <source>
        <dbReference type="EMBL" id="GGE31441.1"/>
    </source>
</evidence>
<dbReference type="EMBL" id="BMFJ01000001">
    <property type="protein sequence ID" value="GGE31441.1"/>
    <property type="molecule type" value="Genomic_DNA"/>
</dbReference>
<protein>
    <submittedName>
        <fullName evidence="2">Uncharacterized protein</fullName>
    </submittedName>
</protein>
<reference evidence="3" key="1">
    <citation type="journal article" date="2019" name="Int. J. Syst. Evol. Microbiol.">
        <title>The Global Catalogue of Microorganisms (GCM) 10K type strain sequencing project: providing services to taxonomists for standard genome sequencing and annotation.</title>
        <authorList>
            <consortium name="The Broad Institute Genomics Platform"/>
            <consortium name="The Broad Institute Genome Sequencing Center for Infectious Disease"/>
            <person name="Wu L."/>
            <person name="Ma J."/>
        </authorList>
    </citation>
    <scope>NUCLEOTIDE SEQUENCE [LARGE SCALE GENOMIC DNA]</scope>
    <source>
        <strain evidence="3">CGMCC 1.12664</strain>
    </source>
</reference>
<keyword evidence="1" id="KW-0732">Signal</keyword>
<evidence type="ECO:0000256" key="1">
    <source>
        <dbReference type="SAM" id="SignalP"/>
    </source>
</evidence>
<accession>A0A917EGI8</accession>
<dbReference type="AlphaFoldDB" id="A0A917EGI8"/>
<sequence length="93" mass="9725">MRSLLTAALLIVPGIAQADWLSKQPKSSALHGTVKTVAESGCTVSAAQWDRIYADHGGTERAGDYDLLQLFTEGKVRSNDAGGHVTLVGLAGC</sequence>
<gene>
    <name evidence="2" type="ORF">GCM10011360_19230</name>
</gene>